<reference evidence="5" key="1">
    <citation type="submission" date="2022-07" db="EMBL/GenBank/DDBJ databases">
        <title>Marinobacter iranensis a new bacterium isolate from a hipersaline lake in Iran.</title>
        <authorList>
            <person name="Mohammad A.M.A."/>
            <person name="Cristina S.-P."/>
            <person name="Antonio V."/>
        </authorList>
    </citation>
    <scope>NUCLEOTIDE SEQUENCE</scope>
    <source>
        <strain evidence="5">71-i</strain>
    </source>
</reference>
<feature type="domain" description="Aldehyde dehydrogenase" evidence="4">
    <location>
        <begin position="3"/>
        <end position="453"/>
    </location>
</feature>
<dbReference type="InterPro" id="IPR016162">
    <property type="entry name" value="Ald_DH_N"/>
</dbReference>
<dbReference type="PANTHER" id="PTHR11699">
    <property type="entry name" value="ALDEHYDE DEHYDROGENASE-RELATED"/>
    <property type="match status" value="1"/>
</dbReference>
<evidence type="ECO:0000256" key="3">
    <source>
        <dbReference type="RuleBase" id="RU003345"/>
    </source>
</evidence>
<name>A0ABT5YD35_9GAMM</name>
<dbReference type="Gene3D" id="3.40.309.10">
    <property type="entry name" value="Aldehyde Dehydrogenase, Chain A, domain 2"/>
    <property type="match status" value="1"/>
</dbReference>
<organism evidence="5 6">
    <name type="scientific">Marinobacter iranensis</name>
    <dbReference type="NCBI Taxonomy" id="2962607"/>
    <lineage>
        <taxon>Bacteria</taxon>
        <taxon>Pseudomonadati</taxon>
        <taxon>Pseudomonadota</taxon>
        <taxon>Gammaproteobacteria</taxon>
        <taxon>Pseudomonadales</taxon>
        <taxon>Marinobacteraceae</taxon>
        <taxon>Marinobacter</taxon>
    </lineage>
</organism>
<evidence type="ECO:0000256" key="1">
    <source>
        <dbReference type="ARBA" id="ARBA00023002"/>
    </source>
</evidence>
<feature type="active site" evidence="2">
    <location>
        <position position="230"/>
    </location>
</feature>
<accession>A0ABT5YD35</accession>
<evidence type="ECO:0000313" key="5">
    <source>
        <dbReference type="EMBL" id="MDF0751590.1"/>
    </source>
</evidence>
<protein>
    <submittedName>
        <fullName evidence="5">Aldehyde dehydrogenase family protein</fullName>
    </submittedName>
</protein>
<proteinExistence type="inferred from homology"/>
<sequence>MSTTIQCISPIDGSVYVERTTLSLEAAREAVARAKNAQPAWAALPLSDRVQRVRDGIARLGDMNDDIVEKLAWQMGRPVRYGGEFGGVDERAGMMADLAEEGLASIEIENSSSFHRYIRREPHGTVLVVAPWNYPYMTAVNTVVPALIAGNAVFLKHASQTPLVGEHMAEAFHAAGVPEEIFQNVFLSHETTSALIAEKAFGFVNFTGSVNGGQAIERAAAGTFTGVGLELGGKDPGYVMDDADLETAVETLIDGAMFNAGQCCCGIERIYVAENLFDAFVEKAVAIVSAYRLGNPLDRDTTLGPMAHVRFADHVREQTAEAVAGGARALIDPELFPEQGGAYLMPQILIDVDHSMRVMREESFGPVVGIMKVNDDAEAVALMNDSEFGLTASLWTKDIERATRVADQIETGTVFMNRCDYLDPALCWTGCKNTGRGGGLSIIGYHNLTRPKSYYLKKPAI</sequence>
<dbReference type="CDD" id="cd07102">
    <property type="entry name" value="ALDH_EDX86601"/>
    <property type="match status" value="1"/>
</dbReference>
<evidence type="ECO:0000256" key="2">
    <source>
        <dbReference type="PROSITE-ProRule" id="PRU10007"/>
    </source>
</evidence>
<dbReference type="RefSeq" id="WP_275708037.1">
    <property type="nucleotide sequence ID" value="NZ_JANCMW010000010.1"/>
</dbReference>
<keyword evidence="1 3" id="KW-0560">Oxidoreductase</keyword>
<comment type="similarity">
    <text evidence="3">Belongs to the aldehyde dehydrogenase family.</text>
</comment>
<comment type="caution">
    <text evidence="5">The sequence shown here is derived from an EMBL/GenBank/DDBJ whole genome shotgun (WGS) entry which is preliminary data.</text>
</comment>
<keyword evidence="6" id="KW-1185">Reference proteome</keyword>
<dbReference type="Pfam" id="PF00171">
    <property type="entry name" value="Aldedh"/>
    <property type="match status" value="1"/>
</dbReference>
<dbReference type="Proteomes" id="UP001143391">
    <property type="component" value="Unassembled WGS sequence"/>
</dbReference>
<dbReference type="PROSITE" id="PS00687">
    <property type="entry name" value="ALDEHYDE_DEHYDR_GLU"/>
    <property type="match status" value="1"/>
</dbReference>
<evidence type="ECO:0000259" key="4">
    <source>
        <dbReference type="Pfam" id="PF00171"/>
    </source>
</evidence>
<dbReference type="InterPro" id="IPR016161">
    <property type="entry name" value="Ald_DH/histidinol_DH"/>
</dbReference>
<gene>
    <name evidence="5" type="ORF">NLU14_15285</name>
</gene>
<dbReference type="InterPro" id="IPR015590">
    <property type="entry name" value="Aldehyde_DH_dom"/>
</dbReference>
<dbReference type="InterPro" id="IPR029510">
    <property type="entry name" value="Ald_DH_CS_GLU"/>
</dbReference>
<dbReference type="InterPro" id="IPR016163">
    <property type="entry name" value="Ald_DH_C"/>
</dbReference>
<dbReference type="EMBL" id="JANCMW010000010">
    <property type="protein sequence ID" value="MDF0751590.1"/>
    <property type="molecule type" value="Genomic_DNA"/>
</dbReference>
<dbReference type="SUPFAM" id="SSF53720">
    <property type="entry name" value="ALDH-like"/>
    <property type="match status" value="1"/>
</dbReference>
<dbReference type="Gene3D" id="3.40.605.10">
    <property type="entry name" value="Aldehyde Dehydrogenase, Chain A, domain 1"/>
    <property type="match status" value="1"/>
</dbReference>
<evidence type="ECO:0000313" key="6">
    <source>
        <dbReference type="Proteomes" id="UP001143391"/>
    </source>
</evidence>